<evidence type="ECO:0008006" key="3">
    <source>
        <dbReference type="Google" id="ProtNLM"/>
    </source>
</evidence>
<dbReference type="InParanoid" id="B8BRS1"/>
<dbReference type="EMBL" id="CM000638">
    <property type="protein sequence ID" value="EED96005.1"/>
    <property type="molecule type" value="Genomic_DNA"/>
</dbReference>
<protein>
    <recommendedName>
        <fullName evidence="3">Glycosyltransferase</fullName>
    </recommendedName>
</protein>
<proteinExistence type="predicted"/>
<dbReference type="OMA" id="EEQFGWR"/>
<gene>
    <name evidence="1" type="ORF">THAPSDRAFT_1727</name>
</gene>
<name>B8BRS1_THAPS</name>
<dbReference type="AlphaFoldDB" id="B8BRS1"/>
<dbReference type="RefSeq" id="XP_002286364.1">
    <property type="nucleotide sequence ID" value="XM_002286328.1"/>
</dbReference>
<dbReference type="Proteomes" id="UP000001449">
    <property type="component" value="Chromosome 1"/>
</dbReference>
<dbReference type="SUPFAM" id="SSF53756">
    <property type="entry name" value="UDP-Glycosyltransferase/glycogen phosphorylase"/>
    <property type="match status" value="1"/>
</dbReference>
<evidence type="ECO:0000313" key="2">
    <source>
        <dbReference type="Proteomes" id="UP000001449"/>
    </source>
</evidence>
<dbReference type="GeneID" id="7449030"/>
<evidence type="ECO:0000313" key="1">
    <source>
        <dbReference type="EMBL" id="EED96005.1"/>
    </source>
</evidence>
<sequence>MLLCRKRLGTTVVLCPNIFLDTYLIRRTYHTLYRSPPLLMLAAVYAMLPSVSSRLRQNCLLNAVTNLLKHRHHQYMRSVNIASDGCIHQSPDGDSTILFLSPTSWPEPNATAAGIRTTSLLDHFSSPLSGFTSVHFGCGANPVNINKDCTVHWHQIKVNQSEQVKSSLRGIEANHGPIKAVVFDRFYAEEAYSFIVREECPNAMRILDMQDIHSLRIGRQYIVEESEHAARKKAMLTEQLMDEVMLFNPASNAQFYDVTNDSKLKQKAQETFFRELASIHRSDLVLVCSQTEMNLLEHSWNVLRSKLVPASFFCSEADLTTQTFLERTDFVTVGGFKHPPNVDSVKVLKHDIWPRIRKRLPNVNLHVYGAYPTHEIMSLRDEKSGFIVHGRVEDLDSALSKYRVLLAPLRYGAGIKGKIVDAWRLGTPVVTTPIGAEGMCSSGEDKELTQWGGTISSNTDDFVKGAVQLYTNINAWNTAKESSALLLKKLFNGKCNLLLLENSVRDAMAHLPQRRKADIVGGMMWHHSMRSTEFFSRWIELKESRK</sequence>
<accession>B8BRS1</accession>
<dbReference type="eggNOG" id="ENOG502QU9I">
    <property type="taxonomic scope" value="Eukaryota"/>
</dbReference>
<dbReference type="PaxDb" id="35128-Thaps1727"/>
<reference evidence="1 2" key="2">
    <citation type="journal article" date="2008" name="Nature">
        <title>The Phaeodactylum genome reveals the evolutionary history of diatom genomes.</title>
        <authorList>
            <person name="Bowler C."/>
            <person name="Allen A.E."/>
            <person name="Badger J.H."/>
            <person name="Grimwood J."/>
            <person name="Jabbari K."/>
            <person name="Kuo A."/>
            <person name="Maheswari U."/>
            <person name="Martens C."/>
            <person name="Maumus F."/>
            <person name="Otillar R.P."/>
            <person name="Rayko E."/>
            <person name="Salamov A."/>
            <person name="Vandepoele K."/>
            <person name="Beszteri B."/>
            <person name="Gruber A."/>
            <person name="Heijde M."/>
            <person name="Katinka M."/>
            <person name="Mock T."/>
            <person name="Valentin K."/>
            <person name="Verret F."/>
            <person name="Berges J.A."/>
            <person name="Brownlee C."/>
            <person name="Cadoret J.P."/>
            <person name="Chiovitti A."/>
            <person name="Choi C.J."/>
            <person name="Coesel S."/>
            <person name="De Martino A."/>
            <person name="Detter J.C."/>
            <person name="Durkin C."/>
            <person name="Falciatore A."/>
            <person name="Fournet J."/>
            <person name="Haruta M."/>
            <person name="Huysman M.J."/>
            <person name="Jenkins B.D."/>
            <person name="Jiroutova K."/>
            <person name="Jorgensen R.E."/>
            <person name="Joubert Y."/>
            <person name="Kaplan A."/>
            <person name="Kroger N."/>
            <person name="Kroth P.G."/>
            <person name="La Roche J."/>
            <person name="Lindquist E."/>
            <person name="Lommer M."/>
            <person name="Martin-Jezequel V."/>
            <person name="Lopez P.J."/>
            <person name="Lucas S."/>
            <person name="Mangogna M."/>
            <person name="McGinnis K."/>
            <person name="Medlin L.K."/>
            <person name="Montsant A."/>
            <person name="Oudot-Le Secq M.P."/>
            <person name="Napoli C."/>
            <person name="Obornik M."/>
            <person name="Parker M.S."/>
            <person name="Petit J.L."/>
            <person name="Porcel B.M."/>
            <person name="Poulsen N."/>
            <person name="Robison M."/>
            <person name="Rychlewski L."/>
            <person name="Rynearson T.A."/>
            <person name="Schmutz J."/>
            <person name="Shapiro H."/>
            <person name="Siaut M."/>
            <person name="Stanley M."/>
            <person name="Sussman M.R."/>
            <person name="Taylor A.R."/>
            <person name="Vardi A."/>
            <person name="von Dassow P."/>
            <person name="Vyverman W."/>
            <person name="Willis A."/>
            <person name="Wyrwicz L.S."/>
            <person name="Rokhsar D.S."/>
            <person name="Weissenbach J."/>
            <person name="Armbrust E.V."/>
            <person name="Green B.R."/>
            <person name="Van de Peer Y."/>
            <person name="Grigoriev I.V."/>
        </authorList>
    </citation>
    <scope>NUCLEOTIDE SEQUENCE [LARGE SCALE GENOMIC DNA]</scope>
    <source>
        <strain evidence="1 2">CCMP1335</strain>
    </source>
</reference>
<dbReference type="KEGG" id="tps:THAPSDRAFT_1727"/>
<organism evidence="1 2">
    <name type="scientific">Thalassiosira pseudonana</name>
    <name type="common">Marine diatom</name>
    <name type="synonym">Cyclotella nana</name>
    <dbReference type="NCBI Taxonomy" id="35128"/>
    <lineage>
        <taxon>Eukaryota</taxon>
        <taxon>Sar</taxon>
        <taxon>Stramenopiles</taxon>
        <taxon>Ochrophyta</taxon>
        <taxon>Bacillariophyta</taxon>
        <taxon>Coscinodiscophyceae</taxon>
        <taxon>Thalassiosirophycidae</taxon>
        <taxon>Thalassiosirales</taxon>
        <taxon>Thalassiosiraceae</taxon>
        <taxon>Thalassiosira</taxon>
    </lineage>
</organism>
<dbReference type="Pfam" id="PF13692">
    <property type="entry name" value="Glyco_trans_1_4"/>
    <property type="match status" value="1"/>
</dbReference>
<dbReference type="STRING" id="35128.B8BRS1"/>
<keyword evidence="2" id="KW-1185">Reference proteome</keyword>
<dbReference type="Gene3D" id="3.40.50.2000">
    <property type="entry name" value="Glycogen Phosphorylase B"/>
    <property type="match status" value="1"/>
</dbReference>
<reference evidence="1 2" key="1">
    <citation type="journal article" date="2004" name="Science">
        <title>The genome of the diatom Thalassiosira pseudonana: ecology, evolution, and metabolism.</title>
        <authorList>
            <person name="Armbrust E.V."/>
            <person name="Berges J.A."/>
            <person name="Bowler C."/>
            <person name="Green B.R."/>
            <person name="Martinez D."/>
            <person name="Putnam N.H."/>
            <person name="Zhou S."/>
            <person name="Allen A.E."/>
            <person name="Apt K.E."/>
            <person name="Bechner M."/>
            <person name="Brzezinski M.A."/>
            <person name="Chaal B.K."/>
            <person name="Chiovitti A."/>
            <person name="Davis A.K."/>
            <person name="Demarest M.S."/>
            <person name="Detter J.C."/>
            <person name="Glavina T."/>
            <person name="Goodstein D."/>
            <person name="Hadi M.Z."/>
            <person name="Hellsten U."/>
            <person name="Hildebrand M."/>
            <person name="Jenkins B.D."/>
            <person name="Jurka J."/>
            <person name="Kapitonov V.V."/>
            <person name="Kroger N."/>
            <person name="Lau W.W."/>
            <person name="Lane T.W."/>
            <person name="Larimer F.W."/>
            <person name="Lippmeier J.C."/>
            <person name="Lucas S."/>
            <person name="Medina M."/>
            <person name="Montsant A."/>
            <person name="Obornik M."/>
            <person name="Parker M.S."/>
            <person name="Palenik B."/>
            <person name="Pazour G.J."/>
            <person name="Richardson P.M."/>
            <person name="Rynearson T.A."/>
            <person name="Saito M.A."/>
            <person name="Schwartz D.C."/>
            <person name="Thamatrakoln K."/>
            <person name="Valentin K."/>
            <person name="Vardi A."/>
            <person name="Wilkerson F.P."/>
            <person name="Rokhsar D.S."/>
        </authorList>
    </citation>
    <scope>NUCLEOTIDE SEQUENCE [LARGE SCALE GENOMIC DNA]</scope>
    <source>
        <strain evidence="1 2">CCMP1335</strain>
    </source>
</reference>
<dbReference type="HOGENOM" id="CLU_028014_2_1_1"/>